<dbReference type="PROSITE" id="PS51184">
    <property type="entry name" value="JMJC"/>
    <property type="match status" value="1"/>
</dbReference>
<dbReference type="InterPro" id="IPR014710">
    <property type="entry name" value="RmlC-like_jellyroll"/>
</dbReference>
<dbReference type="Proteomes" id="UP000469734">
    <property type="component" value="Unassembled WGS sequence"/>
</dbReference>
<sequence>MNTPIEYHDLDPARFFSEVAASYRPAILRGFVRYWPAVRAAQQSPEALCQYVLGLASNAEVDAVMTPPAERGRLFYKPDMEGFNFVRNKVPVARVIEQLARYSQFDAPPSVAVQSALIDDCLPRFPLENVAPALPPSARPRLWLGNTITTPAHFDESYNLACVVSGARRFTLFPPGQVDNLYIGPLDFAPTPTPISMVNFRDPDYAQHPRFREALQHALVADLLPGDALYIPTLWWHHVQSTGPLNMMVNYWWKNGQAVDSASPAFDALLAALKALNA</sequence>
<feature type="domain" description="JmjC" evidence="1">
    <location>
        <begin position="111"/>
        <end position="270"/>
    </location>
</feature>
<dbReference type="EMBL" id="WWCR01000001">
    <property type="protein sequence ID" value="MYM71139.1"/>
    <property type="molecule type" value="Genomic_DNA"/>
</dbReference>
<dbReference type="Gene3D" id="2.60.120.10">
    <property type="entry name" value="Jelly Rolls"/>
    <property type="match status" value="1"/>
</dbReference>
<dbReference type="SMART" id="SM00558">
    <property type="entry name" value="JmjC"/>
    <property type="match status" value="1"/>
</dbReference>
<dbReference type="SUPFAM" id="SSF51197">
    <property type="entry name" value="Clavaminate synthase-like"/>
    <property type="match status" value="1"/>
</dbReference>
<dbReference type="Pfam" id="PF13621">
    <property type="entry name" value="Cupin_8"/>
    <property type="match status" value="1"/>
</dbReference>
<evidence type="ECO:0000259" key="1">
    <source>
        <dbReference type="PROSITE" id="PS51184"/>
    </source>
</evidence>
<dbReference type="AlphaFoldDB" id="A0A7X4KF44"/>
<protein>
    <submittedName>
        <fullName evidence="2">Cupin-like domain-containing protein</fullName>
    </submittedName>
</protein>
<organism evidence="2 3">
    <name type="scientific">Duganella margarita</name>
    <dbReference type="NCBI Taxonomy" id="2692170"/>
    <lineage>
        <taxon>Bacteria</taxon>
        <taxon>Pseudomonadati</taxon>
        <taxon>Pseudomonadota</taxon>
        <taxon>Betaproteobacteria</taxon>
        <taxon>Burkholderiales</taxon>
        <taxon>Oxalobacteraceae</taxon>
        <taxon>Telluria group</taxon>
        <taxon>Duganella</taxon>
    </lineage>
</organism>
<dbReference type="InterPro" id="IPR003347">
    <property type="entry name" value="JmjC_dom"/>
</dbReference>
<dbReference type="PANTHER" id="PTHR12461:SF105">
    <property type="entry name" value="HYPOXIA-INDUCIBLE FACTOR 1-ALPHA INHIBITOR"/>
    <property type="match status" value="1"/>
</dbReference>
<dbReference type="PANTHER" id="PTHR12461">
    <property type="entry name" value="HYPOXIA-INDUCIBLE FACTOR 1 ALPHA INHIBITOR-RELATED"/>
    <property type="match status" value="1"/>
</dbReference>
<evidence type="ECO:0000313" key="2">
    <source>
        <dbReference type="EMBL" id="MYM71139.1"/>
    </source>
</evidence>
<proteinExistence type="predicted"/>
<dbReference type="InterPro" id="IPR041667">
    <property type="entry name" value="Cupin_8"/>
</dbReference>
<gene>
    <name evidence="2" type="ORF">GTP56_02875</name>
</gene>
<name>A0A7X4KF44_9BURK</name>
<reference evidence="2 3" key="1">
    <citation type="submission" date="2019-12" db="EMBL/GenBank/DDBJ databases">
        <title>Novel species isolated from a subtropical stream in China.</title>
        <authorList>
            <person name="Lu H."/>
        </authorList>
    </citation>
    <scope>NUCLEOTIDE SEQUENCE [LARGE SCALE GENOMIC DNA]</scope>
    <source>
        <strain evidence="2 3">FT134W</strain>
    </source>
</reference>
<comment type="caution">
    <text evidence="2">The sequence shown here is derived from an EMBL/GenBank/DDBJ whole genome shotgun (WGS) entry which is preliminary data.</text>
</comment>
<evidence type="ECO:0000313" key="3">
    <source>
        <dbReference type="Proteomes" id="UP000469734"/>
    </source>
</evidence>
<dbReference type="RefSeq" id="WP_161048903.1">
    <property type="nucleotide sequence ID" value="NZ_WWCR01000001.1"/>
</dbReference>
<accession>A0A7X4KF44</accession>